<feature type="compositionally biased region" description="Basic residues" evidence="1">
    <location>
        <begin position="468"/>
        <end position="477"/>
    </location>
</feature>
<evidence type="ECO:0000259" key="2">
    <source>
        <dbReference type="SMART" id="SM00507"/>
    </source>
</evidence>
<dbReference type="InterPro" id="IPR003870">
    <property type="entry name" value="DUF222"/>
</dbReference>
<evidence type="ECO:0000256" key="1">
    <source>
        <dbReference type="SAM" id="MobiDB-lite"/>
    </source>
</evidence>
<feature type="domain" description="HNH nuclease" evidence="2">
    <location>
        <begin position="329"/>
        <end position="381"/>
    </location>
</feature>
<evidence type="ECO:0000313" key="3">
    <source>
        <dbReference type="EMBL" id="ORU97526.1"/>
    </source>
</evidence>
<gene>
    <name evidence="3" type="ORF">AWB93_17990</name>
</gene>
<comment type="caution">
    <text evidence="3">The sequence shown here is derived from an EMBL/GenBank/DDBJ whole genome shotgun (WGS) entry which is preliminary data.</text>
</comment>
<dbReference type="Gene3D" id="1.10.30.50">
    <property type="match status" value="1"/>
</dbReference>
<organism evidence="3 4">
    <name type="scientific">Mycobacterium bohemicum</name>
    <dbReference type="NCBI Taxonomy" id="56425"/>
    <lineage>
        <taxon>Bacteria</taxon>
        <taxon>Bacillati</taxon>
        <taxon>Actinomycetota</taxon>
        <taxon>Actinomycetes</taxon>
        <taxon>Mycobacteriales</taxon>
        <taxon>Mycobacteriaceae</taxon>
        <taxon>Mycobacterium</taxon>
    </lineage>
</organism>
<evidence type="ECO:0000313" key="4">
    <source>
        <dbReference type="Proteomes" id="UP000193990"/>
    </source>
</evidence>
<dbReference type="STRING" id="56425.AWB93_17990"/>
<dbReference type="CDD" id="cd00085">
    <property type="entry name" value="HNHc"/>
    <property type="match status" value="1"/>
</dbReference>
<sequence>MFEDVRARFDELIERCYPTTTTESAALVGRIGVAARVENRAAAAQLVVMGELFAYRLSRCAESEDWAIDTMEAVAAEVAAELRISQALAASRLRYARALRERLPKVGAVFCAGDIDFRLFATIVYRTDLIEDPEVLAAVDARLAANVGRWPSMTRHRLAGQVDKVVAMLDADAVRQRQRLRSDREVALDDVVGGTSLIRGSLLTPDAHALDRRLDALAATVCAHDPRTRAQRRADALGALAAGADRLGCRCGRPDCSAGARRPASPVVIHVIAEQATIEGSGTAPGSFVGADGLITADLLTELAGSARRVPLVHPGDALPEPRYTPSKALAEFVRCRDLTCRWPGCDVPAHACEIDHTIPYARGGPTHAGNLKCYCSTHHLLKTFWGWSEKQLPDATLILTSPAGRTYVTTPGSALLFPSLCHAVGGMPGPEADPAPQDYCGQRTAMMPRRRRTRTQQRTERVAAERRRNHNTRTRRQAQTVNPTGPAPPHTDDDPPPF</sequence>
<proteinExistence type="predicted"/>
<dbReference type="InterPro" id="IPR003615">
    <property type="entry name" value="HNH_nuc"/>
</dbReference>
<feature type="compositionally biased region" description="Basic and acidic residues" evidence="1">
    <location>
        <begin position="458"/>
        <end position="467"/>
    </location>
</feature>
<keyword evidence="4" id="KW-1185">Reference proteome</keyword>
<name>A0A1X1R0W7_MYCBE</name>
<dbReference type="SMART" id="SM00507">
    <property type="entry name" value="HNHc"/>
    <property type="match status" value="1"/>
</dbReference>
<dbReference type="RefSeq" id="WP_085182113.1">
    <property type="nucleotide sequence ID" value="NZ_LQOK01000039.1"/>
</dbReference>
<feature type="region of interest" description="Disordered" evidence="1">
    <location>
        <begin position="433"/>
        <end position="499"/>
    </location>
</feature>
<reference evidence="3 4" key="1">
    <citation type="submission" date="2016-01" db="EMBL/GenBank/DDBJ databases">
        <title>The new phylogeny of the genus Mycobacterium.</title>
        <authorList>
            <person name="Tarcisio F."/>
            <person name="Conor M."/>
            <person name="Antonella G."/>
            <person name="Elisabetta G."/>
            <person name="Giulia F.S."/>
            <person name="Sara T."/>
            <person name="Anna F."/>
            <person name="Clotilde B."/>
            <person name="Roberto B."/>
            <person name="Veronica D.S."/>
            <person name="Fabio R."/>
            <person name="Monica P."/>
            <person name="Olivier J."/>
            <person name="Enrico T."/>
            <person name="Nicola S."/>
        </authorList>
    </citation>
    <scope>NUCLEOTIDE SEQUENCE [LARGE SCALE GENOMIC DNA]</scope>
    <source>
        <strain evidence="3 4">DSM 44277</strain>
    </source>
</reference>
<protein>
    <recommendedName>
        <fullName evidence="2">HNH nuclease domain-containing protein</fullName>
    </recommendedName>
</protein>
<dbReference type="AlphaFoldDB" id="A0A1X1R0W7"/>
<dbReference type="Pfam" id="PF02720">
    <property type="entry name" value="DUF222"/>
    <property type="match status" value="1"/>
</dbReference>
<accession>A0A1X1R0W7</accession>
<dbReference type="Proteomes" id="UP000193990">
    <property type="component" value="Unassembled WGS sequence"/>
</dbReference>
<dbReference type="EMBL" id="LQOK01000039">
    <property type="protein sequence ID" value="ORU97526.1"/>
    <property type="molecule type" value="Genomic_DNA"/>
</dbReference>